<keyword evidence="4" id="KW-1185">Reference proteome</keyword>
<feature type="compositionally biased region" description="Basic and acidic residues" evidence="1">
    <location>
        <begin position="1"/>
        <end position="10"/>
    </location>
</feature>
<evidence type="ECO:0000313" key="4">
    <source>
        <dbReference type="Proteomes" id="UP001370490"/>
    </source>
</evidence>
<evidence type="ECO:0008006" key="5">
    <source>
        <dbReference type="Google" id="ProtNLM"/>
    </source>
</evidence>
<name>A0AAN8UKJ5_9MAGN</name>
<dbReference type="PANTHER" id="PTHR46631">
    <property type="entry name" value="60S RIBOSOMAL PROTEIN L18A-LIKE"/>
    <property type="match status" value="1"/>
</dbReference>
<reference evidence="3 4" key="1">
    <citation type="submission" date="2023-12" db="EMBL/GenBank/DDBJ databases">
        <title>A high-quality genome assembly for Dillenia turbinata (Dilleniales).</title>
        <authorList>
            <person name="Chanderbali A."/>
        </authorList>
    </citation>
    <scope>NUCLEOTIDE SEQUENCE [LARGE SCALE GENOMIC DNA]</scope>
    <source>
        <strain evidence="3">LSX21</strain>
        <tissue evidence="3">Leaf</tissue>
    </source>
</reference>
<dbReference type="InterPro" id="IPR044804">
    <property type="entry name" value="Ribosomal_eL20z-like"/>
</dbReference>
<dbReference type="EMBL" id="JBAMMX010000023">
    <property type="protein sequence ID" value="KAK6917200.1"/>
    <property type="molecule type" value="Genomic_DNA"/>
</dbReference>
<protein>
    <recommendedName>
        <fullName evidence="5">60S ribosomal protein L18a-like protein</fullName>
    </recommendedName>
</protein>
<gene>
    <name evidence="3" type="ORF">RJ641_017951</name>
</gene>
<feature type="transmembrane region" description="Helical" evidence="2">
    <location>
        <begin position="168"/>
        <end position="189"/>
    </location>
</feature>
<proteinExistence type="predicted"/>
<evidence type="ECO:0000256" key="2">
    <source>
        <dbReference type="SAM" id="Phobius"/>
    </source>
</evidence>
<accession>A0AAN8UKJ5</accession>
<sequence length="195" mass="21584">MSSKEEKDRGVGGISYGEPQQYHYGTFQGVANYHPPPPTSQHQPPPAVGFPQPAPPSGAPYYSHGYHTVHGYAVAEGTPVRERRLRCCGLGIGWFLFLIGFIFGAIPWYIGAFMLMCARVDYREKPGLIACTIAVSVLLVLAPLDGILKIHLNDFLFGLPSYILTMLHWGLCFRLQSVVIVIAVTLGLMRETHVW</sequence>
<evidence type="ECO:0000313" key="3">
    <source>
        <dbReference type="EMBL" id="KAK6917200.1"/>
    </source>
</evidence>
<keyword evidence="2" id="KW-0472">Membrane</keyword>
<dbReference type="Proteomes" id="UP001370490">
    <property type="component" value="Unassembled WGS sequence"/>
</dbReference>
<keyword evidence="2" id="KW-0812">Transmembrane</keyword>
<dbReference type="PANTHER" id="PTHR46631:SF21">
    <property type="entry name" value="60S RIBOSOMAL PROTEIN L18A-LIKE PROTEIN"/>
    <property type="match status" value="1"/>
</dbReference>
<evidence type="ECO:0000256" key="1">
    <source>
        <dbReference type="SAM" id="MobiDB-lite"/>
    </source>
</evidence>
<feature type="transmembrane region" description="Helical" evidence="2">
    <location>
        <begin position="127"/>
        <end position="148"/>
    </location>
</feature>
<dbReference type="AlphaFoldDB" id="A0AAN8UKJ5"/>
<keyword evidence="2" id="KW-1133">Transmembrane helix</keyword>
<feature type="transmembrane region" description="Helical" evidence="2">
    <location>
        <begin position="92"/>
        <end position="115"/>
    </location>
</feature>
<organism evidence="3 4">
    <name type="scientific">Dillenia turbinata</name>
    <dbReference type="NCBI Taxonomy" id="194707"/>
    <lineage>
        <taxon>Eukaryota</taxon>
        <taxon>Viridiplantae</taxon>
        <taxon>Streptophyta</taxon>
        <taxon>Embryophyta</taxon>
        <taxon>Tracheophyta</taxon>
        <taxon>Spermatophyta</taxon>
        <taxon>Magnoliopsida</taxon>
        <taxon>eudicotyledons</taxon>
        <taxon>Gunneridae</taxon>
        <taxon>Pentapetalae</taxon>
        <taxon>Dilleniales</taxon>
        <taxon>Dilleniaceae</taxon>
        <taxon>Dillenia</taxon>
    </lineage>
</organism>
<feature type="region of interest" description="Disordered" evidence="1">
    <location>
        <begin position="1"/>
        <end position="21"/>
    </location>
</feature>
<comment type="caution">
    <text evidence="3">The sequence shown here is derived from an EMBL/GenBank/DDBJ whole genome shotgun (WGS) entry which is preliminary data.</text>
</comment>